<evidence type="ECO:0000256" key="1">
    <source>
        <dbReference type="SAM" id="SignalP"/>
    </source>
</evidence>
<reference evidence="3 4" key="1">
    <citation type="journal article" date="2020" name="Front. Plant Sci.">
        <title>Isolation of Rhizosphere Bacteria That Improve Quality and Water Stress Tolerance in Greenhouse Ornamentals.</title>
        <authorList>
            <person name="Nordstedt N.P."/>
            <person name="Jones M.L."/>
        </authorList>
    </citation>
    <scope>NUCLEOTIDE SEQUENCE [LARGE SCALE GENOMIC DNA]</scope>
    <source>
        <strain evidence="3 4">C6C2</strain>
    </source>
</reference>
<sequence>MIQVRIMKRCLMALAIPLLATAWTSSQAQAAAFDPALTGTWTLVAADVQHPDGSRGRDYGAAPKGLLLIDARGRYSLQIFKAERPRFASPDKGAATADEYKAAVMGSSTHFGTISVDTAAGTLVFHIQNASFPNWEGEQQKRNYTLQGGELSYRVTPRPNGDVPISVWKHLD</sequence>
<dbReference type="InterPro" id="IPR024311">
    <property type="entry name" value="Lipocalin-like"/>
</dbReference>
<feature type="domain" description="Lipocalin-like" evidence="2">
    <location>
        <begin position="39"/>
        <end position="154"/>
    </location>
</feature>
<organism evidence="3 4">
    <name type="scientific">Herbaspirillum robiniae</name>
    <dbReference type="NCBI Taxonomy" id="2014887"/>
    <lineage>
        <taxon>Bacteria</taxon>
        <taxon>Pseudomonadati</taxon>
        <taxon>Pseudomonadota</taxon>
        <taxon>Betaproteobacteria</taxon>
        <taxon>Burkholderiales</taxon>
        <taxon>Oxalobacteraceae</taxon>
        <taxon>Herbaspirillum</taxon>
    </lineage>
</organism>
<dbReference type="RefSeq" id="WP_175354709.1">
    <property type="nucleotide sequence ID" value="NZ_JABFMT010000013.1"/>
</dbReference>
<dbReference type="Pfam" id="PF13924">
    <property type="entry name" value="Lipocalin_5"/>
    <property type="match status" value="1"/>
</dbReference>
<gene>
    <name evidence="3" type="ORF">HNO84_14040</name>
</gene>
<dbReference type="Proteomes" id="UP000536746">
    <property type="component" value="Unassembled WGS sequence"/>
</dbReference>
<evidence type="ECO:0000259" key="2">
    <source>
        <dbReference type="Pfam" id="PF13924"/>
    </source>
</evidence>
<dbReference type="EMBL" id="JABFMT010000013">
    <property type="protein sequence ID" value="NUU02722.1"/>
    <property type="molecule type" value="Genomic_DNA"/>
</dbReference>
<protein>
    <submittedName>
        <fullName evidence="3">Lipocalin-like domain-containing protein</fullName>
    </submittedName>
</protein>
<keyword evidence="4" id="KW-1185">Reference proteome</keyword>
<accession>A0ABX2LW44</accession>
<evidence type="ECO:0000313" key="4">
    <source>
        <dbReference type="Proteomes" id="UP000536746"/>
    </source>
</evidence>
<name>A0ABX2LW44_9BURK</name>
<evidence type="ECO:0000313" key="3">
    <source>
        <dbReference type="EMBL" id="NUU02722.1"/>
    </source>
</evidence>
<proteinExistence type="predicted"/>
<feature type="chain" id="PRO_5047230033" evidence="1">
    <location>
        <begin position="31"/>
        <end position="172"/>
    </location>
</feature>
<comment type="caution">
    <text evidence="3">The sequence shown here is derived from an EMBL/GenBank/DDBJ whole genome shotgun (WGS) entry which is preliminary data.</text>
</comment>
<feature type="signal peptide" evidence="1">
    <location>
        <begin position="1"/>
        <end position="30"/>
    </location>
</feature>
<keyword evidence="1" id="KW-0732">Signal</keyword>